<evidence type="ECO:0000256" key="11">
    <source>
        <dbReference type="ARBA" id="ARBA00022989"/>
    </source>
</evidence>
<dbReference type="EMBL" id="JANX01000159">
    <property type="protein sequence ID" value="KGM33677.1"/>
    <property type="molecule type" value="Genomic_DNA"/>
</dbReference>
<dbReference type="AlphaFoldDB" id="A0A0A0D9M3"/>
<dbReference type="InterPro" id="IPR012338">
    <property type="entry name" value="Beta-lactam/transpept-like"/>
</dbReference>
<dbReference type="GO" id="GO:0009252">
    <property type="term" value="P:peptidoglycan biosynthetic process"/>
    <property type="evidence" value="ECO:0007669"/>
    <property type="project" value="UniProtKB-KW"/>
</dbReference>
<dbReference type="SUPFAM" id="SSF56601">
    <property type="entry name" value="beta-lactamase/transpeptidase-like"/>
    <property type="match status" value="1"/>
</dbReference>
<comment type="caution">
    <text evidence="17">The sequence shown here is derived from an EMBL/GenBank/DDBJ whole genome shotgun (WGS) entry which is preliminary data.</text>
</comment>
<dbReference type="InterPro" id="IPR001460">
    <property type="entry name" value="PCN-bd_Tpept"/>
</dbReference>
<keyword evidence="11" id="KW-1133">Transmembrane helix</keyword>
<dbReference type="GO" id="GO:0005886">
    <property type="term" value="C:plasma membrane"/>
    <property type="evidence" value="ECO:0007669"/>
    <property type="project" value="UniProtKB-SubCell"/>
</dbReference>
<dbReference type="InterPro" id="IPR050515">
    <property type="entry name" value="Beta-lactam/transpept"/>
</dbReference>
<evidence type="ECO:0000256" key="7">
    <source>
        <dbReference type="ARBA" id="ARBA00022692"/>
    </source>
</evidence>
<evidence type="ECO:0000256" key="12">
    <source>
        <dbReference type="ARBA" id="ARBA00023136"/>
    </source>
</evidence>
<keyword evidence="6" id="KW-0645">Protease</keyword>
<evidence type="ECO:0000256" key="13">
    <source>
        <dbReference type="ARBA" id="ARBA00023316"/>
    </source>
</evidence>
<dbReference type="GO" id="GO:0008360">
    <property type="term" value="P:regulation of cell shape"/>
    <property type="evidence" value="ECO:0007669"/>
    <property type="project" value="UniProtKB-KW"/>
</dbReference>
<dbReference type="GO" id="GO:0009002">
    <property type="term" value="F:serine-type D-Ala-D-Ala carboxypeptidase activity"/>
    <property type="evidence" value="ECO:0007669"/>
    <property type="project" value="InterPro"/>
</dbReference>
<evidence type="ECO:0000256" key="10">
    <source>
        <dbReference type="ARBA" id="ARBA00022984"/>
    </source>
</evidence>
<proteinExistence type="predicted"/>
<dbReference type="GO" id="GO:0008658">
    <property type="term" value="F:penicillin binding"/>
    <property type="evidence" value="ECO:0007669"/>
    <property type="project" value="InterPro"/>
</dbReference>
<dbReference type="Pfam" id="PF03717">
    <property type="entry name" value="PBP_dimer"/>
    <property type="match status" value="1"/>
</dbReference>
<evidence type="ECO:0000256" key="1">
    <source>
        <dbReference type="ARBA" id="ARBA00004167"/>
    </source>
</evidence>
<dbReference type="InterPro" id="IPR036138">
    <property type="entry name" value="PBP_dimer_sf"/>
</dbReference>
<dbReference type="SUPFAM" id="SSF56519">
    <property type="entry name" value="Penicillin binding protein dimerisation domain"/>
    <property type="match status" value="1"/>
</dbReference>
<keyword evidence="4" id="KW-0997">Cell inner membrane</keyword>
<evidence type="ECO:0000256" key="6">
    <source>
        <dbReference type="ARBA" id="ARBA00022670"/>
    </source>
</evidence>
<keyword evidence="7" id="KW-0812">Transmembrane</keyword>
<accession>A0A0A0D9M3</accession>
<evidence type="ECO:0000256" key="3">
    <source>
        <dbReference type="ARBA" id="ARBA00022475"/>
    </source>
</evidence>
<dbReference type="InterPro" id="IPR017790">
    <property type="entry name" value="Penicillin-binding_protein_2"/>
</dbReference>
<keyword evidence="9" id="KW-0133">Cell shape</keyword>
<keyword evidence="12" id="KW-0472">Membrane</keyword>
<dbReference type="RefSeq" id="WP_034837906.1">
    <property type="nucleotide sequence ID" value="NZ_JANX01000159.1"/>
</dbReference>
<feature type="domain" description="Penicillin-binding protein dimerisation" evidence="16">
    <location>
        <begin position="59"/>
        <end position="228"/>
    </location>
</feature>
<sequence length="619" mass="67357">MDRDADRSRGFTRRALALGGLKLGLLGVLGGRLYYLQVEESDRYKVLAESNRINMRLLAPSRGLITDRFGAQMAVNDQNFRVVLVAEEAKDIQGVLGRLGRNVPLTDADLARIIRDVKRRRAFVPVTVKENLSWEQVSWIDVNGPELPGLSIEVGESRRYPFGVEMAHVIGYVGAVAEADLTGEPVLSLPGFRIGKSGIERQYETDLRGVAGSSQVEVNAVGRVIRELNRDEGKPGQEVRLTIDFELQRYVMERLKTEFSAAAVIMDVHSGDVLAMASHPSYDANLFPNGISTADWRRLVEDPYGILNNKVINGQYPPGSTFKIAVAATALEAGVTTPDQRVFCPGYVDLGDHRFHCWKRGGHGSLNVVDAMAQSCDVYFYEMARRLGIDRLAEGARKFGIGQKLGVDLPNERPGLMPDKAWKEGTMGTSWQMGESLIAGIGQGYVLATPLQLATMTARLVNGGKAVVPRLVMAVGGQDMPEVPDAPPIGVAKSHIDTVIEGTVAVMTRGTGKRSQIKQKGMEMGGKSGTSQVRRITMAERAAGVNPDNWPWNQRHHAWFVAYAPVGAPRYACSVIVEHGGGGSEYAAPIARDILLECQQRESGRRLLSAAPGDGSDKG</sequence>
<keyword evidence="10" id="KW-0573">Peptidoglycan synthesis</keyword>
<keyword evidence="3" id="KW-1003">Cell membrane</keyword>
<evidence type="ECO:0000313" key="18">
    <source>
        <dbReference type="Proteomes" id="UP000029995"/>
    </source>
</evidence>
<dbReference type="Gene3D" id="3.40.710.10">
    <property type="entry name" value="DD-peptidase/beta-lactamase superfamily"/>
    <property type="match status" value="1"/>
</dbReference>
<dbReference type="NCBIfam" id="TIGR03423">
    <property type="entry name" value="pbp2_mrdA"/>
    <property type="match status" value="1"/>
</dbReference>
<keyword evidence="5" id="KW-0121">Carboxypeptidase</keyword>
<dbReference type="GO" id="GO:0071972">
    <property type="term" value="F:peptidoglycan L,D-transpeptidase activity"/>
    <property type="evidence" value="ECO:0007669"/>
    <property type="project" value="TreeGrafter"/>
</dbReference>
<protein>
    <submittedName>
        <fullName evidence="17">Penicillin-binding protein</fullName>
    </submittedName>
</protein>
<comment type="subcellular location">
    <subcellularLocation>
        <location evidence="2">Cell membrane</location>
    </subcellularLocation>
    <subcellularLocation>
        <location evidence="1">Membrane</location>
        <topology evidence="1">Single-pass membrane protein</topology>
    </subcellularLocation>
</comment>
<evidence type="ECO:0000256" key="5">
    <source>
        <dbReference type="ARBA" id="ARBA00022645"/>
    </source>
</evidence>
<dbReference type="GO" id="GO:0006508">
    <property type="term" value="P:proteolysis"/>
    <property type="evidence" value="ECO:0007669"/>
    <property type="project" value="UniProtKB-KW"/>
</dbReference>
<dbReference type="InterPro" id="IPR005311">
    <property type="entry name" value="PBP_dimer"/>
</dbReference>
<evidence type="ECO:0000256" key="8">
    <source>
        <dbReference type="ARBA" id="ARBA00022801"/>
    </source>
</evidence>
<reference evidence="17 18" key="1">
    <citation type="submission" date="2014-01" db="EMBL/GenBank/DDBJ databases">
        <title>Genome sequence determination for a cystic fibrosis isolate, Inquilinus limosus.</title>
        <authorList>
            <person name="Pino M."/>
            <person name="Di Conza J."/>
            <person name="Gutkind G."/>
        </authorList>
    </citation>
    <scope>NUCLEOTIDE SEQUENCE [LARGE SCALE GENOMIC DNA]</scope>
    <source>
        <strain evidence="17 18">MP06</strain>
    </source>
</reference>
<evidence type="ECO:0000313" key="17">
    <source>
        <dbReference type="EMBL" id="KGM33677.1"/>
    </source>
</evidence>
<evidence type="ECO:0000256" key="9">
    <source>
        <dbReference type="ARBA" id="ARBA00022960"/>
    </source>
</evidence>
<dbReference type="PANTHER" id="PTHR30627">
    <property type="entry name" value="PEPTIDOGLYCAN D,D-TRANSPEPTIDASE"/>
    <property type="match status" value="1"/>
</dbReference>
<feature type="domain" description="Penicillin-binding protein transpeptidase" evidence="15">
    <location>
        <begin position="262"/>
        <end position="595"/>
    </location>
</feature>
<dbReference type="Gene3D" id="3.30.1390.30">
    <property type="entry name" value="Penicillin-binding protein 2a, domain 3"/>
    <property type="match status" value="1"/>
</dbReference>
<dbReference type="Gene3D" id="3.90.1310.10">
    <property type="entry name" value="Penicillin-binding protein 2a (Domain 2)"/>
    <property type="match status" value="1"/>
</dbReference>
<dbReference type="OrthoDB" id="9766847at2"/>
<name>A0A0A0D9M3_9PROT</name>
<dbReference type="Proteomes" id="UP000029995">
    <property type="component" value="Unassembled WGS sequence"/>
</dbReference>
<dbReference type="PANTHER" id="PTHR30627:SF2">
    <property type="entry name" value="PEPTIDOGLYCAN D,D-TRANSPEPTIDASE MRDA"/>
    <property type="match status" value="1"/>
</dbReference>
<organism evidence="17 18">
    <name type="scientific">Inquilinus limosus MP06</name>
    <dbReference type="NCBI Taxonomy" id="1398085"/>
    <lineage>
        <taxon>Bacteria</taxon>
        <taxon>Pseudomonadati</taxon>
        <taxon>Pseudomonadota</taxon>
        <taxon>Alphaproteobacteria</taxon>
        <taxon>Rhodospirillales</taxon>
        <taxon>Rhodospirillaceae</taxon>
        <taxon>Inquilinus</taxon>
    </lineage>
</organism>
<feature type="region of interest" description="Disordered" evidence="14">
    <location>
        <begin position="510"/>
        <end position="532"/>
    </location>
</feature>
<evidence type="ECO:0000259" key="15">
    <source>
        <dbReference type="Pfam" id="PF00905"/>
    </source>
</evidence>
<dbReference type="GO" id="GO:0071555">
    <property type="term" value="P:cell wall organization"/>
    <property type="evidence" value="ECO:0007669"/>
    <property type="project" value="UniProtKB-KW"/>
</dbReference>
<keyword evidence="8" id="KW-0378">Hydrolase</keyword>
<evidence type="ECO:0000256" key="4">
    <source>
        <dbReference type="ARBA" id="ARBA00022519"/>
    </source>
</evidence>
<gene>
    <name evidence="17" type="ORF">P409_14480</name>
</gene>
<evidence type="ECO:0000259" key="16">
    <source>
        <dbReference type="Pfam" id="PF03717"/>
    </source>
</evidence>
<keyword evidence="13" id="KW-0961">Cell wall biogenesis/degradation</keyword>
<dbReference type="Pfam" id="PF00905">
    <property type="entry name" value="Transpeptidase"/>
    <property type="match status" value="1"/>
</dbReference>
<evidence type="ECO:0000256" key="14">
    <source>
        <dbReference type="SAM" id="MobiDB-lite"/>
    </source>
</evidence>
<evidence type="ECO:0000256" key="2">
    <source>
        <dbReference type="ARBA" id="ARBA00004236"/>
    </source>
</evidence>